<dbReference type="GO" id="GO:0008195">
    <property type="term" value="F:phosphatidate phosphatase activity"/>
    <property type="evidence" value="ECO:0007669"/>
    <property type="project" value="TreeGrafter"/>
</dbReference>
<dbReference type="Pfam" id="PF01569">
    <property type="entry name" value="PAP2"/>
    <property type="match status" value="1"/>
</dbReference>
<dbReference type="InterPro" id="IPR043216">
    <property type="entry name" value="PAP-like"/>
</dbReference>
<dbReference type="Gene3D" id="1.20.144.10">
    <property type="entry name" value="Phosphatidic acid phosphatase type 2/haloperoxidase"/>
    <property type="match status" value="1"/>
</dbReference>
<keyword evidence="3 7" id="KW-0812">Transmembrane</keyword>
<proteinExistence type="inferred from homology"/>
<dbReference type="OrthoDB" id="8907274at2759"/>
<evidence type="ECO:0000256" key="2">
    <source>
        <dbReference type="ARBA" id="ARBA00008816"/>
    </source>
</evidence>
<comment type="similarity">
    <text evidence="2">Belongs to the PA-phosphatase related phosphoesterase family.</text>
</comment>
<feature type="transmembrane region" description="Helical" evidence="7">
    <location>
        <begin position="164"/>
        <end position="184"/>
    </location>
</feature>
<dbReference type="InterPro" id="IPR000326">
    <property type="entry name" value="PAP2/HPO"/>
</dbReference>
<evidence type="ECO:0000256" key="3">
    <source>
        <dbReference type="ARBA" id="ARBA00022692"/>
    </source>
</evidence>
<dbReference type="SUPFAM" id="SSF48317">
    <property type="entry name" value="Acid phosphatase/Vanadium-dependent haloperoxidase"/>
    <property type="match status" value="1"/>
</dbReference>
<keyword evidence="5 7" id="KW-0472">Membrane</keyword>
<reference evidence="9" key="1">
    <citation type="submission" date="2014-11" db="EMBL/GenBank/DDBJ databases">
        <authorList>
            <person name="Geib S."/>
        </authorList>
    </citation>
    <scope>NUCLEOTIDE SEQUENCE</scope>
</reference>
<dbReference type="GO" id="GO:0046839">
    <property type="term" value="P:phospholipid dephosphorylation"/>
    <property type="evidence" value="ECO:0007669"/>
    <property type="project" value="TreeGrafter"/>
</dbReference>
<evidence type="ECO:0000256" key="7">
    <source>
        <dbReference type="SAM" id="Phobius"/>
    </source>
</evidence>
<evidence type="ECO:0000256" key="5">
    <source>
        <dbReference type="ARBA" id="ARBA00023136"/>
    </source>
</evidence>
<dbReference type="AlphaFoldDB" id="A0A0A1XTI2"/>
<evidence type="ECO:0000256" key="6">
    <source>
        <dbReference type="SAM" id="MobiDB-lite"/>
    </source>
</evidence>
<dbReference type="InterPro" id="IPR036938">
    <property type="entry name" value="PAP2/HPO_sf"/>
</dbReference>
<evidence type="ECO:0000313" key="9">
    <source>
        <dbReference type="EMBL" id="JAD14093.1"/>
    </source>
</evidence>
<evidence type="ECO:0000256" key="1">
    <source>
        <dbReference type="ARBA" id="ARBA00004141"/>
    </source>
</evidence>
<feature type="transmembrane region" description="Helical" evidence="7">
    <location>
        <begin position="113"/>
        <end position="137"/>
    </location>
</feature>
<feature type="transmembrane region" description="Helical" evidence="7">
    <location>
        <begin position="354"/>
        <end position="372"/>
    </location>
</feature>
<feature type="region of interest" description="Disordered" evidence="6">
    <location>
        <begin position="1"/>
        <end position="27"/>
    </location>
</feature>
<dbReference type="SMART" id="SM00014">
    <property type="entry name" value="acidPPc"/>
    <property type="match status" value="1"/>
</dbReference>
<dbReference type="EMBL" id="GBXI01000199">
    <property type="protein sequence ID" value="JAD14093.1"/>
    <property type="molecule type" value="Transcribed_RNA"/>
</dbReference>
<sequence>MSNESAAIEVTPLHRPERQNSADVSSSSLLLVKTRDVENRCRNPNHNCNDIGGNNCSCSNGYHSNTTIPASATVAIANLNNNNIEVRLGAGYTGASSNEHVSKTIKMDHNKRVLYRVALDVFILLCVGFPILCFYLWGAAYQRGFFCDDESLKHPFKESTIRNWMLYFIGLVLPIGMILTVEIIKEKHAKPSTEDIISRRQYVIMDYEIPAWMVQCYKSIGVFGFGAAICQLITDVAKYSIGRLRPHFFDVCQPIISDGTTCKDAVNIGRYIENFSCSTNFSKRLIKEVRLSFPSGHSSFTFYTMVYTALYLQSRMNWHGSKLFRHFLQFLFIMIAWYTALSRVSDYKHHWSDVLTGSTIGALTAIIVAKYVSDLFQRRSPQQYLLPRTSQDAQPQTIATNGH</sequence>
<dbReference type="GO" id="GO:0007165">
    <property type="term" value="P:signal transduction"/>
    <property type="evidence" value="ECO:0007669"/>
    <property type="project" value="TreeGrafter"/>
</dbReference>
<reference evidence="9" key="2">
    <citation type="journal article" date="2015" name="Gigascience">
        <title>Reconstructing a comprehensive transcriptome assembly of a white-pupal translocated strain of the pest fruit fly Bactrocera cucurbitae.</title>
        <authorList>
            <person name="Sim S.B."/>
            <person name="Calla B."/>
            <person name="Hall B."/>
            <person name="DeRego T."/>
            <person name="Geib S.M."/>
        </authorList>
    </citation>
    <scope>NUCLEOTIDE SEQUENCE</scope>
</reference>
<gene>
    <name evidence="9" type="primary">wun_7</name>
    <name evidence="9" type="ORF">g.26558</name>
</gene>
<accession>A0A0A1XTI2</accession>
<evidence type="ECO:0000259" key="8">
    <source>
        <dbReference type="SMART" id="SM00014"/>
    </source>
</evidence>
<dbReference type="PANTHER" id="PTHR10165:SF197">
    <property type="entry name" value="FI04477P-RELATED"/>
    <property type="match status" value="1"/>
</dbReference>
<dbReference type="CDD" id="cd03384">
    <property type="entry name" value="PAP2_wunen"/>
    <property type="match status" value="1"/>
</dbReference>
<dbReference type="GO" id="GO:0006644">
    <property type="term" value="P:phospholipid metabolic process"/>
    <property type="evidence" value="ECO:0007669"/>
    <property type="project" value="InterPro"/>
</dbReference>
<keyword evidence="4 7" id="KW-1133">Transmembrane helix</keyword>
<dbReference type="PANTHER" id="PTHR10165">
    <property type="entry name" value="LIPID PHOSPHATE PHOSPHATASE"/>
    <property type="match status" value="1"/>
</dbReference>
<evidence type="ECO:0000256" key="4">
    <source>
        <dbReference type="ARBA" id="ARBA00022989"/>
    </source>
</evidence>
<comment type="subcellular location">
    <subcellularLocation>
        <location evidence="1">Membrane</location>
        <topology evidence="1">Multi-pass membrane protein</topology>
    </subcellularLocation>
</comment>
<protein>
    <submittedName>
        <fullName evidence="9">Putative phosphatidate phosphatase</fullName>
    </submittedName>
</protein>
<dbReference type="GO" id="GO:0005886">
    <property type="term" value="C:plasma membrane"/>
    <property type="evidence" value="ECO:0007669"/>
    <property type="project" value="TreeGrafter"/>
</dbReference>
<name>A0A0A1XTI2_ZEUCU</name>
<organism evidence="9">
    <name type="scientific">Zeugodacus cucurbitae</name>
    <name type="common">Melon fruit fly</name>
    <name type="synonym">Bactrocera cucurbitae</name>
    <dbReference type="NCBI Taxonomy" id="28588"/>
    <lineage>
        <taxon>Eukaryota</taxon>
        <taxon>Metazoa</taxon>
        <taxon>Ecdysozoa</taxon>
        <taxon>Arthropoda</taxon>
        <taxon>Hexapoda</taxon>
        <taxon>Insecta</taxon>
        <taxon>Pterygota</taxon>
        <taxon>Neoptera</taxon>
        <taxon>Endopterygota</taxon>
        <taxon>Diptera</taxon>
        <taxon>Brachycera</taxon>
        <taxon>Muscomorpha</taxon>
        <taxon>Tephritoidea</taxon>
        <taxon>Tephritidae</taxon>
        <taxon>Zeugodacus</taxon>
        <taxon>Zeugodacus</taxon>
    </lineage>
</organism>
<feature type="transmembrane region" description="Helical" evidence="7">
    <location>
        <begin position="323"/>
        <end position="342"/>
    </location>
</feature>
<feature type="domain" description="Phosphatidic acid phosphatase type 2/haloperoxidase" evidence="8">
    <location>
        <begin position="220"/>
        <end position="369"/>
    </location>
</feature>